<gene>
    <name evidence="2" type="ORF">B0H17DRAFT_1214436</name>
</gene>
<evidence type="ECO:0000256" key="1">
    <source>
        <dbReference type="SAM" id="MobiDB-lite"/>
    </source>
</evidence>
<dbReference type="AlphaFoldDB" id="A0AAD7G337"/>
<protein>
    <submittedName>
        <fullName evidence="2">Uncharacterized protein</fullName>
    </submittedName>
</protein>
<dbReference type="Proteomes" id="UP001221757">
    <property type="component" value="Unassembled WGS sequence"/>
</dbReference>
<organism evidence="2 3">
    <name type="scientific">Mycena rosella</name>
    <name type="common">Pink bonnet</name>
    <name type="synonym">Agaricus rosellus</name>
    <dbReference type="NCBI Taxonomy" id="1033263"/>
    <lineage>
        <taxon>Eukaryota</taxon>
        <taxon>Fungi</taxon>
        <taxon>Dikarya</taxon>
        <taxon>Basidiomycota</taxon>
        <taxon>Agaricomycotina</taxon>
        <taxon>Agaricomycetes</taxon>
        <taxon>Agaricomycetidae</taxon>
        <taxon>Agaricales</taxon>
        <taxon>Marasmiineae</taxon>
        <taxon>Mycenaceae</taxon>
        <taxon>Mycena</taxon>
    </lineage>
</organism>
<reference evidence="2" key="1">
    <citation type="submission" date="2023-03" db="EMBL/GenBank/DDBJ databases">
        <title>Massive genome expansion in bonnet fungi (Mycena s.s.) driven by repeated elements and novel gene families across ecological guilds.</title>
        <authorList>
            <consortium name="Lawrence Berkeley National Laboratory"/>
            <person name="Harder C.B."/>
            <person name="Miyauchi S."/>
            <person name="Viragh M."/>
            <person name="Kuo A."/>
            <person name="Thoen E."/>
            <person name="Andreopoulos B."/>
            <person name="Lu D."/>
            <person name="Skrede I."/>
            <person name="Drula E."/>
            <person name="Henrissat B."/>
            <person name="Morin E."/>
            <person name="Kohler A."/>
            <person name="Barry K."/>
            <person name="LaButti K."/>
            <person name="Morin E."/>
            <person name="Salamov A."/>
            <person name="Lipzen A."/>
            <person name="Mereny Z."/>
            <person name="Hegedus B."/>
            <person name="Baldrian P."/>
            <person name="Stursova M."/>
            <person name="Weitz H."/>
            <person name="Taylor A."/>
            <person name="Grigoriev I.V."/>
            <person name="Nagy L.G."/>
            <person name="Martin F."/>
            <person name="Kauserud H."/>
        </authorList>
    </citation>
    <scope>NUCLEOTIDE SEQUENCE</scope>
    <source>
        <strain evidence="2">CBHHK067</strain>
    </source>
</reference>
<name>A0AAD7G337_MYCRO</name>
<sequence length="342" mass="38302">MSNPSVHSSAIEIPYDIASAIFILCLPANGRVHPSPKQHSRFWRESADIGVLWLSRRPNSGPRYYDRPRLLLTSDLRAQYAIRYPSHFAPYPIPESWRAFILAILKARATQWGRIELQINERNLLHLNEMGPFPMLQSLAMQSAGPSIRQTWNTSLYNRAPNLKALRLGARFCARFPAEAFAIAPSLTALEFRDTTLFGTTYDFPPVLQFLARSGSGLTHLALNVPSQFTDTLSECLPAVSNLDLTLQTFDRTIYRLLECANLLSRLETLRVAYRGAEYTTPADHAAAPNDDDIARLTALHALEDLWNYLTKKATQATKDTLDTGGGAPELAKKKPAVRNRP</sequence>
<evidence type="ECO:0000313" key="2">
    <source>
        <dbReference type="EMBL" id="KAJ7654219.1"/>
    </source>
</evidence>
<dbReference type="SUPFAM" id="SSF52047">
    <property type="entry name" value="RNI-like"/>
    <property type="match status" value="1"/>
</dbReference>
<keyword evidence="3" id="KW-1185">Reference proteome</keyword>
<proteinExistence type="predicted"/>
<accession>A0AAD7G337</accession>
<evidence type="ECO:0000313" key="3">
    <source>
        <dbReference type="Proteomes" id="UP001221757"/>
    </source>
</evidence>
<dbReference type="EMBL" id="JARKIE010000325">
    <property type="protein sequence ID" value="KAJ7654219.1"/>
    <property type="molecule type" value="Genomic_DNA"/>
</dbReference>
<comment type="caution">
    <text evidence="2">The sequence shown here is derived from an EMBL/GenBank/DDBJ whole genome shotgun (WGS) entry which is preliminary data.</text>
</comment>
<feature type="region of interest" description="Disordered" evidence="1">
    <location>
        <begin position="318"/>
        <end position="342"/>
    </location>
</feature>